<dbReference type="AlphaFoldDB" id="A0AAJ8MZT0"/>
<dbReference type="KEGG" id="ksn:43587599"/>
<reference evidence="2" key="2">
    <citation type="submission" date="2024-01" db="EMBL/GenBank/DDBJ databases">
        <title>Comparative genomics of Cryptococcus and Kwoniella reveals pathogenesis evolution and contrasting modes of karyotype evolution via chromosome fusion or intercentromeric recombination.</title>
        <authorList>
            <person name="Coelho M.A."/>
            <person name="David-Palma M."/>
            <person name="Shea T."/>
            <person name="Bowers K."/>
            <person name="McGinley-Smith S."/>
            <person name="Mohammad A.W."/>
            <person name="Gnirke A."/>
            <person name="Yurkov A.M."/>
            <person name="Nowrousian M."/>
            <person name="Sun S."/>
            <person name="Cuomo C.A."/>
            <person name="Heitman J."/>
        </authorList>
    </citation>
    <scope>NUCLEOTIDE SEQUENCE</scope>
    <source>
        <strain evidence="2">CBS 12478</strain>
    </source>
</reference>
<keyword evidence="1" id="KW-0472">Membrane</keyword>
<keyword evidence="1" id="KW-0812">Transmembrane</keyword>
<evidence type="ECO:0000313" key="2">
    <source>
        <dbReference type="EMBL" id="WWD21101.1"/>
    </source>
</evidence>
<dbReference type="EMBL" id="CP144060">
    <property type="protein sequence ID" value="WWD21101.1"/>
    <property type="molecule type" value="Genomic_DNA"/>
</dbReference>
<reference evidence="2" key="1">
    <citation type="submission" date="2017-08" db="EMBL/GenBank/DDBJ databases">
        <authorList>
            <person name="Cuomo C."/>
            <person name="Billmyre B."/>
            <person name="Heitman J."/>
        </authorList>
    </citation>
    <scope>NUCLEOTIDE SEQUENCE</scope>
    <source>
        <strain evidence="2">CBS 12478</strain>
    </source>
</reference>
<gene>
    <name evidence="2" type="ORF">CI109_105582</name>
</gene>
<dbReference type="Proteomes" id="UP000322225">
    <property type="component" value="Chromosome 10"/>
</dbReference>
<name>A0AAJ8MZT0_9TREE</name>
<accession>A0AAJ8MZT0</accession>
<evidence type="ECO:0008006" key="4">
    <source>
        <dbReference type="Google" id="ProtNLM"/>
    </source>
</evidence>
<protein>
    <recommendedName>
        <fullName evidence="4">MARVEL domain-containing protein</fullName>
    </recommendedName>
</protein>
<feature type="transmembrane region" description="Helical" evidence="1">
    <location>
        <begin position="78"/>
        <end position="97"/>
    </location>
</feature>
<feature type="transmembrane region" description="Helical" evidence="1">
    <location>
        <begin position="7"/>
        <end position="30"/>
    </location>
</feature>
<feature type="transmembrane region" description="Helical" evidence="1">
    <location>
        <begin position="134"/>
        <end position="155"/>
    </location>
</feature>
<dbReference type="RefSeq" id="XP_031862334.2">
    <property type="nucleotide sequence ID" value="XM_032003476.2"/>
</dbReference>
<feature type="transmembrane region" description="Helical" evidence="1">
    <location>
        <begin position="36"/>
        <end position="58"/>
    </location>
</feature>
<organism evidence="2 3">
    <name type="scientific">Kwoniella shandongensis</name>
    <dbReference type="NCBI Taxonomy" id="1734106"/>
    <lineage>
        <taxon>Eukaryota</taxon>
        <taxon>Fungi</taxon>
        <taxon>Dikarya</taxon>
        <taxon>Basidiomycota</taxon>
        <taxon>Agaricomycotina</taxon>
        <taxon>Tremellomycetes</taxon>
        <taxon>Tremellales</taxon>
        <taxon>Cryptococcaceae</taxon>
        <taxon>Kwoniella</taxon>
    </lineage>
</organism>
<dbReference type="GeneID" id="43587599"/>
<proteinExistence type="predicted"/>
<keyword evidence="1" id="KW-1133">Transmembrane helix</keyword>
<evidence type="ECO:0000313" key="3">
    <source>
        <dbReference type="Proteomes" id="UP000322225"/>
    </source>
</evidence>
<sequence>MMSSKNIRYALITIHTILIILTTLISVLLAGSFTNFIPHIVACGVWATYIPTAILLPFSRRNKGERTRFDCAQGEMTYVVAQGICWFLSLILSALQADSRPCHEISSYKYAVESEWIQFDGVIWNMGRYCHTNIATAVLSGIHLLFLAAWVWVIVRVVKSWRGTDEKGWKVGMWRLVRGEERDMGGRRWRESQEGLNKA</sequence>
<keyword evidence="3" id="KW-1185">Reference proteome</keyword>
<evidence type="ECO:0000256" key="1">
    <source>
        <dbReference type="SAM" id="Phobius"/>
    </source>
</evidence>